<gene>
    <name evidence="1" type="ORF">A2311_02970</name>
</gene>
<comment type="caution">
    <text evidence="1">The sequence shown here is derived from an EMBL/GenBank/DDBJ whole genome shotgun (WGS) entry which is preliminary data.</text>
</comment>
<dbReference type="AlphaFoldDB" id="A0A1F4TWB5"/>
<dbReference type="STRING" id="1802583.A2311_02970"/>
<name>A0A1F4TWB5_UNCSA</name>
<proteinExistence type="predicted"/>
<organism evidence="1 2">
    <name type="scientific">candidate division WOR-1 bacterium RIFOXYB2_FULL_48_7</name>
    <dbReference type="NCBI Taxonomy" id="1802583"/>
    <lineage>
        <taxon>Bacteria</taxon>
        <taxon>Bacillati</taxon>
        <taxon>Saganbacteria</taxon>
    </lineage>
</organism>
<protein>
    <recommendedName>
        <fullName evidence="3">Outer membrane lipoprotein carrier protein LolA</fullName>
    </recommendedName>
</protein>
<dbReference type="Gene3D" id="2.50.20.10">
    <property type="entry name" value="Lipoprotein localisation LolA/LolB/LppX"/>
    <property type="match status" value="1"/>
</dbReference>
<evidence type="ECO:0008006" key="3">
    <source>
        <dbReference type="Google" id="ProtNLM"/>
    </source>
</evidence>
<sequence length="240" mass="27224">MDRKKFVLLSTIICILTYLICHYALALTPEQIVQKVEANYQKMKTAECDITLDAGLTVFGCGGINQWQGKLYYKYPKKMKFTLNGETYFVKGNDIRKIDHKGKKYYVTLVHAPDFSSGYHPQLMATNFFLTIAKETTAEVILEGIPKPGVLKNARKVYFTIDKDLWLLRQIYVTFDNKNLSGAMTIDYNKINNLWVPVALRGKSAVEIGGSNLVGLRLNLRGEKVTVNHVLPDQLFEAGF</sequence>
<dbReference type="Proteomes" id="UP000178951">
    <property type="component" value="Unassembled WGS sequence"/>
</dbReference>
<dbReference type="EMBL" id="MEUF01000004">
    <property type="protein sequence ID" value="OGC36860.1"/>
    <property type="molecule type" value="Genomic_DNA"/>
</dbReference>
<accession>A0A1F4TWB5</accession>
<reference evidence="1 2" key="1">
    <citation type="journal article" date="2016" name="Nat. Commun.">
        <title>Thousands of microbial genomes shed light on interconnected biogeochemical processes in an aquifer system.</title>
        <authorList>
            <person name="Anantharaman K."/>
            <person name="Brown C.T."/>
            <person name="Hug L.A."/>
            <person name="Sharon I."/>
            <person name="Castelle C.J."/>
            <person name="Probst A.J."/>
            <person name="Thomas B.C."/>
            <person name="Singh A."/>
            <person name="Wilkins M.J."/>
            <person name="Karaoz U."/>
            <person name="Brodie E.L."/>
            <person name="Williams K.H."/>
            <person name="Hubbard S.S."/>
            <person name="Banfield J.F."/>
        </authorList>
    </citation>
    <scope>NUCLEOTIDE SEQUENCE [LARGE SCALE GENOMIC DNA]</scope>
</reference>
<evidence type="ECO:0000313" key="2">
    <source>
        <dbReference type="Proteomes" id="UP000178951"/>
    </source>
</evidence>
<evidence type="ECO:0000313" key="1">
    <source>
        <dbReference type="EMBL" id="OGC36860.1"/>
    </source>
</evidence>